<dbReference type="InterPro" id="IPR036291">
    <property type="entry name" value="NAD(P)-bd_dom_sf"/>
</dbReference>
<protein>
    <submittedName>
        <fullName evidence="2">Glucose--fructose oxidoreductase</fullName>
        <ecNumber evidence="2">1.1.99.28</ecNumber>
    </submittedName>
</protein>
<dbReference type="PANTHER" id="PTHR43377:SF1">
    <property type="entry name" value="BILIVERDIN REDUCTASE A"/>
    <property type="match status" value="1"/>
</dbReference>
<keyword evidence="2" id="KW-0560">Oxidoreductase</keyword>
<dbReference type="InterPro" id="IPR051450">
    <property type="entry name" value="Gfo/Idh/MocA_Oxidoreductases"/>
</dbReference>
<evidence type="ECO:0000313" key="2">
    <source>
        <dbReference type="EMBL" id="OPZ93954.1"/>
    </source>
</evidence>
<dbReference type="Pfam" id="PF01408">
    <property type="entry name" value="GFO_IDH_MocA"/>
    <property type="match status" value="1"/>
</dbReference>
<dbReference type="Gene3D" id="3.40.50.720">
    <property type="entry name" value="NAD(P)-binding Rossmann-like Domain"/>
    <property type="match status" value="1"/>
</dbReference>
<comment type="caution">
    <text evidence="2">The sequence shown here is derived from an EMBL/GenBank/DDBJ whole genome shotgun (WGS) entry which is preliminary data.</text>
</comment>
<dbReference type="GO" id="GO:0000166">
    <property type="term" value="F:nucleotide binding"/>
    <property type="evidence" value="ECO:0007669"/>
    <property type="project" value="InterPro"/>
</dbReference>
<dbReference type="Proteomes" id="UP000485484">
    <property type="component" value="Unassembled WGS sequence"/>
</dbReference>
<dbReference type="InterPro" id="IPR000683">
    <property type="entry name" value="Gfo/Idh/MocA-like_OxRdtase_N"/>
</dbReference>
<reference evidence="2" key="1">
    <citation type="submission" date="2017-02" db="EMBL/GenBank/DDBJ databases">
        <title>Delving into the versatile metabolic prowess of the omnipresent phylum Bacteroidetes.</title>
        <authorList>
            <person name="Nobu M.K."/>
            <person name="Mei R."/>
            <person name="Narihiro T."/>
            <person name="Kuroda K."/>
            <person name="Liu W.-T."/>
        </authorList>
    </citation>
    <scope>NUCLEOTIDE SEQUENCE</scope>
    <source>
        <strain evidence="2">ADurb.Bin417</strain>
    </source>
</reference>
<dbReference type="PANTHER" id="PTHR43377">
    <property type="entry name" value="BILIVERDIN REDUCTASE A"/>
    <property type="match status" value="1"/>
</dbReference>
<evidence type="ECO:0000259" key="1">
    <source>
        <dbReference type="Pfam" id="PF01408"/>
    </source>
</evidence>
<accession>A0A1V5ML49</accession>
<organism evidence="2">
    <name type="scientific">candidate division TA06 bacterium ADurb.Bin417</name>
    <dbReference type="NCBI Taxonomy" id="1852828"/>
    <lineage>
        <taxon>Bacteria</taxon>
        <taxon>Bacteria division TA06</taxon>
    </lineage>
</organism>
<proteinExistence type="predicted"/>
<dbReference type="SUPFAM" id="SSF51735">
    <property type="entry name" value="NAD(P)-binding Rossmann-fold domains"/>
    <property type="match status" value="1"/>
</dbReference>
<dbReference type="Gene3D" id="3.30.360.10">
    <property type="entry name" value="Dihydrodipicolinate Reductase, domain 2"/>
    <property type="match status" value="1"/>
</dbReference>
<name>A0A1V5ML49_UNCT6</name>
<gene>
    <name evidence="2" type="primary">gfo_1</name>
    <name evidence="2" type="ORF">BWY73_00006</name>
</gene>
<sequence>MSQEKKGMGVAIIGCGGFVRGNHLPNAHRPLLERLAGQYHPDYVTTDHRKLAADPEIDLVIIGTTPEVRVELIKAAAEGGKNIYVEKPMSLGYEDSAEIVQIIRRTGVKLQVGFNRPYSPIMQEAKRVFKKMRRQPTLIVYRIVGEDLLRPMHHRTLLSSNAGSNIIHEITHIFNLLNWLTDQDPLTVYTAGDPSDDNIITLTYPDRTYATIVAGNCGTAAYPKERMEVFSDFKALVMNEFVELECTRIPGESDQRFPLASNPGRKVEGITVPELRQDLIAWHENISEAELRDGHYYNSVPRVNKGHYEALQDLYEAIRDDRPVQVDAHAGAVATILGLEALESLKKNQPVKIDYSFLK</sequence>
<dbReference type="EMBL" id="MWAK01000001">
    <property type="protein sequence ID" value="OPZ93954.1"/>
    <property type="molecule type" value="Genomic_DNA"/>
</dbReference>
<dbReference type="GO" id="GO:0047061">
    <property type="term" value="F:glucose-fructose oxidoreductase activity"/>
    <property type="evidence" value="ECO:0007669"/>
    <property type="project" value="UniProtKB-EC"/>
</dbReference>
<feature type="domain" description="Gfo/Idh/MocA-like oxidoreductase N-terminal" evidence="1">
    <location>
        <begin position="33"/>
        <end position="114"/>
    </location>
</feature>
<dbReference type="AlphaFoldDB" id="A0A1V5ML49"/>
<dbReference type="EC" id="1.1.99.28" evidence="2"/>